<comment type="caution">
    <text evidence="14">The sequence shown here is derived from an EMBL/GenBank/DDBJ whole genome shotgun (WGS) entry which is preliminary data.</text>
</comment>
<organism evidence="14 15">
    <name type="scientific">Anthostomella pinea</name>
    <dbReference type="NCBI Taxonomy" id="933095"/>
    <lineage>
        <taxon>Eukaryota</taxon>
        <taxon>Fungi</taxon>
        <taxon>Dikarya</taxon>
        <taxon>Ascomycota</taxon>
        <taxon>Pezizomycotina</taxon>
        <taxon>Sordariomycetes</taxon>
        <taxon>Xylariomycetidae</taxon>
        <taxon>Xylariales</taxon>
        <taxon>Xylariaceae</taxon>
        <taxon>Anthostomella</taxon>
    </lineage>
</organism>
<feature type="compositionally biased region" description="Low complexity" evidence="10">
    <location>
        <begin position="124"/>
        <end position="237"/>
    </location>
</feature>
<dbReference type="AlphaFoldDB" id="A0AAI8YDA4"/>
<comment type="subcellular location">
    <subcellularLocation>
        <location evidence="1">Membrane</location>
        <topology evidence="1">Lipid-anchor</topology>
        <topology evidence="1">GPI-anchor</topology>
    </subcellularLocation>
    <subcellularLocation>
        <location evidence="2">Secreted</location>
    </subcellularLocation>
</comment>
<dbReference type="Proteomes" id="UP001295740">
    <property type="component" value="Unassembled WGS sequence"/>
</dbReference>
<feature type="region of interest" description="Disordered" evidence="10">
    <location>
        <begin position="107"/>
        <end position="237"/>
    </location>
</feature>
<evidence type="ECO:0000313" key="15">
    <source>
        <dbReference type="Proteomes" id="UP001295740"/>
    </source>
</evidence>
<keyword evidence="4" id="KW-0964">Secreted</keyword>
<evidence type="ECO:0000256" key="3">
    <source>
        <dbReference type="ARBA" id="ARBA00010031"/>
    </source>
</evidence>
<dbReference type="PROSITE" id="PS52012">
    <property type="entry name" value="CFEM"/>
    <property type="match status" value="1"/>
</dbReference>
<evidence type="ECO:0000313" key="14">
    <source>
        <dbReference type="EMBL" id="CAJ2503056.1"/>
    </source>
</evidence>
<evidence type="ECO:0000256" key="5">
    <source>
        <dbReference type="ARBA" id="ARBA00022622"/>
    </source>
</evidence>
<feature type="chain" id="PRO_5042534904" evidence="12">
    <location>
        <begin position="21"/>
        <end position="362"/>
    </location>
</feature>
<evidence type="ECO:0000256" key="10">
    <source>
        <dbReference type="SAM" id="MobiDB-lite"/>
    </source>
</evidence>
<feature type="binding site" description="axial binding residue" evidence="9">
    <location>
        <position position="49"/>
    </location>
    <ligand>
        <name>heme</name>
        <dbReference type="ChEBI" id="CHEBI:30413"/>
    </ligand>
    <ligandPart>
        <name>Fe</name>
        <dbReference type="ChEBI" id="CHEBI:18248"/>
    </ligandPart>
</feature>
<keyword evidence="5" id="KW-0325">Glycoprotein</keyword>
<evidence type="ECO:0000256" key="9">
    <source>
        <dbReference type="PROSITE-ProRule" id="PRU01356"/>
    </source>
</evidence>
<keyword evidence="8" id="KW-0449">Lipoprotein</keyword>
<evidence type="ECO:0000256" key="6">
    <source>
        <dbReference type="ARBA" id="ARBA00022729"/>
    </source>
</evidence>
<proteinExistence type="inferred from homology"/>
<comment type="similarity">
    <text evidence="3">Belongs to the RBT5 family.</text>
</comment>
<evidence type="ECO:0000256" key="4">
    <source>
        <dbReference type="ARBA" id="ARBA00022525"/>
    </source>
</evidence>
<evidence type="ECO:0000256" key="7">
    <source>
        <dbReference type="ARBA" id="ARBA00023157"/>
    </source>
</evidence>
<name>A0AAI8YDA4_9PEZI</name>
<dbReference type="InterPro" id="IPR008427">
    <property type="entry name" value="Extracellular_membr_CFEM_dom"/>
</dbReference>
<evidence type="ECO:0000256" key="12">
    <source>
        <dbReference type="SAM" id="SignalP"/>
    </source>
</evidence>
<accession>A0AAI8YDA4</accession>
<feature type="disulfide bond" evidence="9">
    <location>
        <begin position="45"/>
        <end position="52"/>
    </location>
</feature>
<sequence>MRIPAVATVVAVLCLGQAAAQITAVNPCAVGCVHGSLINMPPEVCAAGDTACACQHQDLLQNAIRDCIRQSPCDDALAQVPLAEADGAASCGLTAFSSSTTATAANTATTDTAAESQITIDSQPSTTTSPATTAAAETMPSPASTTQTEATQAPTTQTSSIQTSTPTTEATQTATVKPAETSTTTSTTPTAKLSEAANSASPSSSASTVSSGSGTRTSGTAAATEETSSGSGSSPAGTGLSTAVKAGIGAGVGVAAIMAAIVAICCCMRRNRKKQDPRRAQAIKISPPLPGSGRQYAQHDVRNAEAALSKTFTPTTTTYAGASLQSPTSMYSTSKESYNAELDAHARRYEDQLPRMQPRTMI</sequence>
<evidence type="ECO:0000256" key="11">
    <source>
        <dbReference type="SAM" id="Phobius"/>
    </source>
</evidence>
<keyword evidence="11" id="KW-0472">Membrane</keyword>
<feature type="signal peptide" evidence="12">
    <location>
        <begin position="1"/>
        <end position="20"/>
    </location>
</feature>
<keyword evidence="7 9" id="KW-1015">Disulfide bond</keyword>
<dbReference type="EMBL" id="CAUWAG010000004">
    <property type="protein sequence ID" value="CAJ2503056.1"/>
    <property type="molecule type" value="Genomic_DNA"/>
</dbReference>
<keyword evidence="9" id="KW-0479">Metal-binding</keyword>
<keyword evidence="9" id="KW-0349">Heme</keyword>
<evidence type="ECO:0000256" key="1">
    <source>
        <dbReference type="ARBA" id="ARBA00004589"/>
    </source>
</evidence>
<keyword evidence="11" id="KW-0812">Transmembrane</keyword>
<keyword evidence="6 12" id="KW-0732">Signal</keyword>
<dbReference type="Pfam" id="PF05730">
    <property type="entry name" value="CFEM"/>
    <property type="match status" value="1"/>
</dbReference>
<keyword evidence="9" id="KW-0408">Iron</keyword>
<comment type="caution">
    <text evidence="9">Lacks conserved residue(s) required for the propagation of feature annotation.</text>
</comment>
<feature type="region of interest" description="Disordered" evidence="10">
    <location>
        <begin position="273"/>
        <end position="295"/>
    </location>
</feature>
<keyword evidence="11" id="KW-1133">Transmembrane helix</keyword>
<keyword evidence="5" id="KW-0336">GPI-anchor</keyword>
<dbReference type="GO" id="GO:0046872">
    <property type="term" value="F:metal ion binding"/>
    <property type="evidence" value="ECO:0007669"/>
    <property type="project" value="UniProtKB-UniRule"/>
</dbReference>
<evidence type="ECO:0000259" key="13">
    <source>
        <dbReference type="PROSITE" id="PS52012"/>
    </source>
</evidence>
<dbReference type="GO" id="GO:0098552">
    <property type="term" value="C:side of membrane"/>
    <property type="evidence" value="ECO:0007669"/>
    <property type="project" value="UniProtKB-KW"/>
</dbReference>
<feature type="transmembrane region" description="Helical" evidence="11">
    <location>
        <begin position="248"/>
        <end position="268"/>
    </location>
</feature>
<protein>
    <submittedName>
        <fullName evidence="14">Uu.00g104500.m01.CDS01</fullName>
    </submittedName>
</protein>
<reference evidence="14" key="1">
    <citation type="submission" date="2023-10" db="EMBL/GenBank/DDBJ databases">
        <authorList>
            <person name="Hackl T."/>
        </authorList>
    </citation>
    <scope>NUCLEOTIDE SEQUENCE</scope>
</reference>
<gene>
    <name evidence="14" type="ORF">KHLLAP_LOCUS3524</name>
</gene>
<dbReference type="GO" id="GO:0005576">
    <property type="term" value="C:extracellular region"/>
    <property type="evidence" value="ECO:0007669"/>
    <property type="project" value="UniProtKB-SubCell"/>
</dbReference>
<evidence type="ECO:0000256" key="2">
    <source>
        <dbReference type="ARBA" id="ARBA00004613"/>
    </source>
</evidence>
<feature type="domain" description="CFEM" evidence="13">
    <location>
        <begin position="1"/>
        <end position="118"/>
    </location>
</feature>
<evidence type="ECO:0000256" key="8">
    <source>
        <dbReference type="ARBA" id="ARBA00023288"/>
    </source>
</evidence>
<keyword evidence="15" id="KW-1185">Reference proteome</keyword>